<comment type="caution">
    <text evidence="2">The sequence shown here is derived from an EMBL/GenBank/DDBJ whole genome shotgun (WGS) entry which is preliminary data.</text>
</comment>
<dbReference type="EMBL" id="RXGB01001956">
    <property type="protein sequence ID" value="TMW96875.1"/>
    <property type="molecule type" value="Genomic_DNA"/>
</dbReference>
<evidence type="ECO:0000313" key="2">
    <source>
        <dbReference type="EMBL" id="TMW96875.1"/>
    </source>
</evidence>
<gene>
    <name evidence="2" type="ORF">EJD97_006626</name>
</gene>
<organism evidence="2">
    <name type="scientific">Solanum chilense</name>
    <name type="common">Tomato</name>
    <name type="synonym">Lycopersicon chilense</name>
    <dbReference type="NCBI Taxonomy" id="4083"/>
    <lineage>
        <taxon>Eukaryota</taxon>
        <taxon>Viridiplantae</taxon>
        <taxon>Streptophyta</taxon>
        <taxon>Embryophyta</taxon>
        <taxon>Tracheophyta</taxon>
        <taxon>Spermatophyta</taxon>
        <taxon>Magnoliopsida</taxon>
        <taxon>eudicotyledons</taxon>
        <taxon>Gunneridae</taxon>
        <taxon>Pentapetalae</taxon>
        <taxon>asterids</taxon>
        <taxon>lamiids</taxon>
        <taxon>Solanales</taxon>
        <taxon>Solanaceae</taxon>
        <taxon>Solanoideae</taxon>
        <taxon>Solaneae</taxon>
        <taxon>Solanum</taxon>
        <taxon>Solanum subgen. Lycopersicon</taxon>
    </lineage>
</organism>
<feature type="non-terminal residue" evidence="2">
    <location>
        <position position="1"/>
    </location>
</feature>
<protein>
    <submittedName>
        <fullName evidence="2">Uncharacterized protein</fullName>
    </submittedName>
</protein>
<sequence>CKNATGSTDLATDSRGHDGPSWTPSPHTCAISSAALFITLDGRYDGLSQAQRSVEGLRSKTLKPGNLGIGTTSFILMTNQQDGPSWLRRSVTHFVTPHLVKIPHLPSSTCTTMTPADRHKHDGPSQAP</sequence>
<reference evidence="2" key="1">
    <citation type="submission" date="2019-05" db="EMBL/GenBank/DDBJ databases">
        <title>The de novo reference genome and transcriptome assemblies of the wild tomato species Solanum chilense.</title>
        <authorList>
            <person name="Stam R."/>
            <person name="Nosenko T."/>
            <person name="Hoerger A.C."/>
            <person name="Stephan W."/>
            <person name="Seidel M.A."/>
            <person name="Kuhn J.M.M."/>
            <person name="Haberer G."/>
            <person name="Tellier A."/>
        </authorList>
    </citation>
    <scope>NUCLEOTIDE SEQUENCE</scope>
    <source>
        <tissue evidence="2">Mature leaves</tissue>
    </source>
</reference>
<feature type="region of interest" description="Disordered" evidence="1">
    <location>
        <begin position="1"/>
        <end position="25"/>
    </location>
</feature>
<proteinExistence type="predicted"/>
<dbReference type="AlphaFoldDB" id="A0A6N2BQI5"/>
<evidence type="ECO:0000256" key="1">
    <source>
        <dbReference type="SAM" id="MobiDB-lite"/>
    </source>
</evidence>
<feature type="compositionally biased region" description="Polar residues" evidence="1">
    <location>
        <begin position="1"/>
        <end position="11"/>
    </location>
</feature>
<accession>A0A6N2BQI5</accession>
<name>A0A6N2BQI5_SOLCI</name>
<feature type="compositionally biased region" description="Basic and acidic residues" evidence="1">
    <location>
        <begin position="116"/>
        <end position="128"/>
    </location>
</feature>
<feature type="region of interest" description="Disordered" evidence="1">
    <location>
        <begin position="106"/>
        <end position="128"/>
    </location>
</feature>